<dbReference type="EMBL" id="CP017634">
    <property type="protein sequence ID" value="ATW24841.1"/>
    <property type="molecule type" value="Genomic_DNA"/>
</dbReference>
<dbReference type="OrthoDB" id="9807210at2"/>
<evidence type="ECO:0000256" key="3">
    <source>
        <dbReference type="ARBA" id="ARBA00022833"/>
    </source>
</evidence>
<sequence length="452" mass="50240">MKSILIKNAKAIVTVDNADRVLENQNILIADNSFRYLGQECFVADEVIDARDMFVYPGLINTHHHLYQTFSRNLPQVQNLELFDWLVALYEIWRGLTPDMIYYSSLVGMGELLKYGCTTCFDHHYVFPRKNSGALIDHQFQAAERLGIRFHASRGSMSRGKKEGGLPPDDLVQRVDEILADSVRLIEKYHDPAPYSMRQVVLAPCSPFSVTGDLMVQTAELARTKQVRLHTHLAETRDEEQYCLENFNLRPLDYMESLGWLGEDVWFAHGIHFHEQELRKLAATKTGVAHCPVSNQKLASGTAKIPRMLELGIPVGLAVDGSASNDGSNLLAELRASYLIHRLTSSTQAPTGYDLLKVATKGGAALLGRKDLGSIEVGKAADLFMIDTAKLEYVGACFDPKSVLATVGVSRPVAYTIVNGQIVVRNGELCRVEECEIAKEANKLVHQLILGI</sequence>
<dbReference type="NCBIfam" id="NF006055">
    <property type="entry name" value="PRK08203.1"/>
    <property type="match status" value="1"/>
</dbReference>
<dbReference type="InterPro" id="IPR032466">
    <property type="entry name" value="Metal_Hydrolase"/>
</dbReference>
<dbReference type="PANTHER" id="PTHR43794:SF11">
    <property type="entry name" value="AMIDOHYDROLASE-RELATED DOMAIN-CONTAINING PROTEIN"/>
    <property type="match status" value="1"/>
</dbReference>
<keyword evidence="2" id="KW-0378">Hydrolase</keyword>
<dbReference type="AlphaFoldDB" id="A0A3G1KQV5"/>
<accession>A0A3G1KQV5</accession>
<name>A0A3G1KQV5_FORW1</name>
<feature type="domain" description="Amidohydrolase-related" evidence="4">
    <location>
        <begin position="54"/>
        <end position="423"/>
    </location>
</feature>
<dbReference type="KEGG" id="fwa:DCMF_08705"/>
<dbReference type="InterPro" id="IPR011059">
    <property type="entry name" value="Metal-dep_hydrolase_composite"/>
</dbReference>
<reference evidence="5 6" key="1">
    <citation type="submission" date="2016-10" db="EMBL/GenBank/DDBJ databases">
        <title>Complete Genome Sequence of Peptococcaceae strain DCMF.</title>
        <authorList>
            <person name="Edwards R.J."/>
            <person name="Holland S.I."/>
            <person name="Deshpande N.P."/>
            <person name="Wong Y.K."/>
            <person name="Ertan H."/>
            <person name="Manefield M."/>
            <person name="Russell T.L."/>
            <person name="Lee M.J."/>
        </authorList>
    </citation>
    <scope>NUCLEOTIDE SEQUENCE [LARGE SCALE GENOMIC DNA]</scope>
    <source>
        <strain evidence="5 6">DCMF</strain>
    </source>
</reference>
<evidence type="ECO:0000259" key="4">
    <source>
        <dbReference type="Pfam" id="PF01979"/>
    </source>
</evidence>
<evidence type="ECO:0000313" key="6">
    <source>
        <dbReference type="Proteomes" id="UP000323521"/>
    </source>
</evidence>
<dbReference type="Pfam" id="PF01979">
    <property type="entry name" value="Amidohydro_1"/>
    <property type="match status" value="1"/>
</dbReference>
<dbReference type="InterPro" id="IPR006680">
    <property type="entry name" value="Amidohydro-rel"/>
</dbReference>
<organism evidence="5 6">
    <name type="scientific">Formimonas warabiya</name>
    <dbReference type="NCBI Taxonomy" id="1761012"/>
    <lineage>
        <taxon>Bacteria</taxon>
        <taxon>Bacillati</taxon>
        <taxon>Bacillota</taxon>
        <taxon>Clostridia</taxon>
        <taxon>Eubacteriales</taxon>
        <taxon>Peptococcaceae</taxon>
        <taxon>Candidatus Formimonas</taxon>
    </lineage>
</organism>
<keyword evidence="1" id="KW-0479">Metal-binding</keyword>
<dbReference type="PANTHER" id="PTHR43794">
    <property type="entry name" value="AMINOHYDROLASE SSNA-RELATED"/>
    <property type="match status" value="1"/>
</dbReference>
<dbReference type="GO" id="GO:0019239">
    <property type="term" value="F:deaminase activity"/>
    <property type="evidence" value="ECO:0007669"/>
    <property type="project" value="UniProtKB-ARBA"/>
</dbReference>
<proteinExistence type="predicted"/>
<dbReference type="Proteomes" id="UP000323521">
    <property type="component" value="Chromosome"/>
</dbReference>
<dbReference type="GO" id="GO:0046872">
    <property type="term" value="F:metal ion binding"/>
    <property type="evidence" value="ECO:0007669"/>
    <property type="project" value="UniProtKB-KW"/>
</dbReference>
<dbReference type="SUPFAM" id="SSF51338">
    <property type="entry name" value="Composite domain of metallo-dependent hydrolases"/>
    <property type="match status" value="2"/>
</dbReference>
<evidence type="ECO:0000256" key="1">
    <source>
        <dbReference type="ARBA" id="ARBA00022723"/>
    </source>
</evidence>
<dbReference type="InterPro" id="IPR050287">
    <property type="entry name" value="MTA/SAH_deaminase"/>
</dbReference>
<dbReference type="SUPFAM" id="SSF51556">
    <property type="entry name" value="Metallo-dependent hydrolases"/>
    <property type="match status" value="1"/>
</dbReference>
<dbReference type="GO" id="GO:0016814">
    <property type="term" value="F:hydrolase activity, acting on carbon-nitrogen (but not peptide) bonds, in cyclic amidines"/>
    <property type="evidence" value="ECO:0007669"/>
    <property type="project" value="UniProtKB-ARBA"/>
</dbReference>
<dbReference type="RefSeq" id="WP_148134069.1">
    <property type="nucleotide sequence ID" value="NZ_CP017634.1"/>
</dbReference>
<keyword evidence="3" id="KW-0862">Zinc</keyword>
<evidence type="ECO:0000313" key="5">
    <source>
        <dbReference type="EMBL" id="ATW24841.1"/>
    </source>
</evidence>
<dbReference type="FunFam" id="3.20.20.140:FF:000014">
    <property type="entry name" value="5-methylthioadenosine/S-adenosylhomocysteine deaminase"/>
    <property type="match status" value="1"/>
</dbReference>
<protein>
    <submittedName>
        <fullName evidence="5">8-oxoguanine deaminase</fullName>
    </submittedName>
</protein>
<keyword evidence="6" id="KW-1185">Reference proteome</keyword>
<gene>
    <name evidence="5" type="ORF">DCMF_08705</name>
</gene>
<dbReference type="Gene3D" id="3.20.20.140">
    <property type="entry name" value="Metal-dependent hydrolases"/>
    <property type="match status" value="1"/>
</dbReference>
<dbReference type="Gene3D" id="2.30.40.10">
    <property type="entry name" value="Urease, subunit C, domain 1"/>
    <property type="match status" value="1"/>
</dbReference>
<evidence type="ECO:0000256" key="2">
    <source>
        <dbReference type="ARBA" id="ARBA00022801"/>
    </source>
</evidence>
<dbReference type="CDD" id="cd01298">
    <property type="entry name" value="ATZ_TRZ_like"/>
    <property type="match status" value="1"/>
</dbReference>